<evidence type="ECO:0000313" key="3">
    <source>
        <dbReference type="EMBL" id="SFU63593.1"/>
    </source>
</evidence>
<feature type="transmembrane region" description="Helical" evidence="1">
    <location>
        <begin position="68"/>
        <end position="85"/>
    </location>
</feature>
<keyword evidence="1" id="KW-0472">Membrane</keyword>
<proteinExistence type="predicted"/>
<name>A0A1I7HSE9_9GAMM</name>
<sequence length="147" mass="16541">MESGLSSLLSVSIDFETSHLYFPRIIHWIMAGLFAVILVTKVAPFLVAVKRGERTLPIVGEPMDGWRFFGTLALIVAYFYLMTVVGDMFPYTGYGFLFVSMAFVLLMSLMYMHEWTKKSLTIVVVNAVVAPSLAWFVLAKLFTITLP</sequence>
<dbReference type="OrthoDB" id="6088936at2"/>
<protein>
    <submittedName>
        <fullName evidence="3">Tripartite tricarboxylate transporter TctB family protein</fullName>
    </submittedName>
</protein>
<keyword evidence="1" id="KW-0812">Transmembrane</keyword>
<gene>
    <name evidence="3" type="ORF">SAMN04487955_10562</name>
</gene>
<accession>A0A1I7HSE9</accession>
<evidence type="ECO:0000313" key="4">
    <source>
        <dbReference type="Proteomes" id="UP000198693"/>
    </source>
</evidence>
<evidence type="ECO:0000256" key="1">
    <source>
        <dbReference type="SAM" id="Phobius"/>
    </source>
</evidence>
<dbReference type="AlphaFoldDB" id="A0A1I7HSE9"/>
<feature type="transmembrane region" description="Helical" evidence="1">
    <location>
        <begin position="119"/>
        <end position="138"/>
    </location>
</feature>
<feature type="domain" description="DUF1468" evidence="2">
    <location>
        <begin position="21"/>
        <end position="147"/>
    </location>
</feature>
<organism evidence="3 4">
    <name type="scientific">Halomonas korlensis</name>
    <dbReference type="NCBI Taxonomy" id="463301"/>
    <lineage>
        <taxon>Bacteria</taxon>
        <taxon>Pseudomonadati</taxon>
        <taxon>Pseudomonadota</taxon>
        <taxon>Gammaproteobacteria</taxon>
        <taxon>Oceanospirillales</taxon>
        <taxon>Halomonadaceae</taxon>
        <taxon>Halomonas</taxon>
    </lineage>
</organism>
<evidence type="ECO:0000259" key="2">
    <source>
        <dbReference type="Pfam" id="PF07331"/>
    </source>
</evidence>
<dbReference type="STRING" id="463301.SAMN04487955_10562"/>
<dbReference type="Pfam" id="PF07331">
    <property type="entry name" value="TctB"/>
    <property type="match status" value="1"/>
</dbReference>
<feature type="transmembrane region" description="Helical" evidence="1">
    <location>
        <begin position="25"/>
        <end position="47"/>
    </location>
</feature>
<keyword evidence="4" id="KW-1185">Reference proteome</keyword>
<dbReference type="Proteomes" id="UP000198693">
    <property type="component" value="Unassembled WGS sequence"/>
</dbReference>
<keyword evidence="1" id="KW-1133">Transmembrane helix</keyword>
<dbReference type="EMBL" id="FPBP01000005">
    <property type="protein sequence ID" value="SFU63593.1"/>
    <property type="molecule type" value="Genomic_DNA"/>
</dbReference>
<feature type="transmembrane region" description="Helical" evidence="1">
    <location>
        <begin position="91"/>
        <end position="112"/>
    </location>
</feature>
<dbReference type="InterPro" id="IPR009936">
    <property type="entry name" value="DUF1468"/>
</dbReference>
<dbReference type="RefSeq" id="WP_089794927.1">
    <property type="nucleotide sequence ID" value="NZ_FPBP01000005.1"/>
</dbReference>
<reference evidence="4" key="1">
    <citation type="submission" date="2016-10" db="EMBL/GenBank/DDBJ databases">
        <authorList>
            <person name="Varghese N."/>
            <person name="Submissions S."/>
        </authorList>
    </citation>
    <scope>NUCLEOTIDE SEQUENCE [LARGE SCALE GENOMIC DNA]</scope>
    <source>
        <strain evidence="4">CGMCC 1.6981</strain>
    </source>
</reference>